<sequence length="234" mass="25785">MITAAPSRISFACRVPCESDLPQSGGLPSASGVRACAAVIGLSCRPRPVIVLALIRLSGFTLRGGADELAELMIAISGCVRIHGPKLAFYGLPLELRCIANFTSPEAKMDPSNVLEWYHNGVRIRNGRHHMGRALITRRWIDSYLLESRLLLTWVSEREGGMWFCVHRGRQTQPSEEIKECNNSQTTDMLTTAPPVNSSTRKGFAATRLETGPAETPHDELFIRIMGMTAFCET</sequence>
<dbReference type="InterPro" id="IPR007110">
    <property type="entry name" value="Ig-like_dom"/>
</dbReference>
<keyword evidence="3" id="KW-1185">Reference proteome</keyword>
<dbReference type="EMBL" id="UYRU01041838">
    <property type="protein sequence ID" value="VDK70321.1"/>
    <property type="molecule type" value="Genomic_DNA"/>
</dbReference>
<evidence type="ECO:0000313" key="2">
    <source>
        <dbReference type="EMBL" id="VDK70321.1"/>
    </source>
</evidence>
<gene>
    <name evidence="2" type="ORF">DILT_LOCUS2235</name>
</gene>
<proteinExistence type="predicted"/>
<reference evidence="2 3" key="1">
    <citation type="submission" date="2018-11" db="EMBL/GenBank/DDBJ databases">
        <authorList>
            <consortium name="Pathogen Informatics"/>
        </authorList>
    </citation>
    <scope>NUCLEOTIDE SEQUENCE [LARGE SCALE GENOMIC DNA]</scope>
</reference>
<dbReference type="PROSITE" id="PS50835">
    <property type="entry name" value="IG_LIKE"/>
    <property type="match status" value="1"/>
</dbReference>
<accession>A0A3P6U1B4</accession>
<dbReference type="AlphaFoldDB" id="A0A3P6U1B4"/>
<evidence type="ECO:0000259" key="1">
    <source>
        <dbReference type="PROSITE" id="PS50835"/>
    </source>
</evidence>
<dbReference type="Proteomes" id="UP000281553">
    <property type="component" value="Unassembled WGS sequence"/>
</dbReference>
<name>A0A3P6U1B4_DIBLA</name>
<evidence type="ECO:0000313" key="3">
    <source>
        <dbReference type="Proteomes" id="UP000281553"/>
    </source>
</evidence>
<protein>
    <recommendedName>
        <fullName evidence="1">Ig-like domain-containing protein</fullName>
    </recommendedName>
</protein>
<organism evidence="2 3">
    <name type="scientific">Dibothriocephalus latus</name>
    <name type="common">Fish tapeworm</name>
    <name type="synonym">Diphyllobothrium latum</name>
    <dbReference type="NCBI Taxonomy" id="60516"/>
    <lineage>
        <taxon>Eukaryota</taxon>
        <taxon>Metazoa</taxon>
        <taxon>Spiralia</taxon>
        <taxon>Lophotrochozoa</taxon>
        <taxon>Platyhelminthes</taxon>
        <taxon>Cestoda</taxon>
        <taxon>Eucestoda</taxon>
        <taxon>Diphyllobothriidea</taxon>
        <taxon>Diphyllobothriidae</taxon>
        <taxon>Dibothriocephalus</taxon>
    </lineage>
</organism>
<feature type="domain" description="Ig-like" evidence="1">
    <location>
        <begin position="91"/>
        <end position="165"/>
    </location>
</feature>
<dbReference type="OrthoDB" id="190835at2759"/>